<dbReference type="Proteomes" id="UP000198929">
    <property type="component" value="Unassembled WGS sequence"/>
</dbReference>
<reference evidence="2" key="1">
    <citation type="submission" date="2016-10" db="EMBL/GenBank/DDBJ databases">
        <authorList>
            <person name="Varghese N."/>
            <person name="Submissions S."/>
        </authorList>
    </citation>
    <scope>NUCLEOTIDE SEQUENCE [LARGE SCALE GENOMIC DNA]</scope>
    <source>
        <strain evidence="2">DSM 20524</strain>
    </source>
</reference>
<gene>
    <name evidence="1" type="ORF">SAMN05661109_00471</name>
</gene>
<keyword evidence="2" id="KW-1185">Reference proteome</keyword>
<organism evidence="1 2">
    <name type="scientific">Corynebacterium cystitidis DSM 20524</name>
    <dbReference type="NCBI Taxonomy" id="1121357"/>
    <lineage>
        <taxon>Bacteria</taxon>
        <taxon>Bacillati</taxon>
        <taxon>Actinomycetota</taxon>
        <taxon>Actinomycetes</taxon>
        <taxon>Mycobacteriales</taxon>
        <taxon>Corynebacteriaceae</taxon>
        <taxon>Corynebacterium</taxon>
    </lineage>
</organism>
<sequence length="86" mass="9501">MLGILSMLPYHQNQMPALMPRQYALIKPANTTKQLSHPAAFSPTVTQLNPQLVVTSTLQRARTTAEIAGLHIDATDDDLREMMLGD</sequence>
<dbReference type="EMBL" id="FOGQ01000001">
    <property type="protein sequence ID" value="SER52028.1"/>
    <property type="molecule type" value="Genomic_DNA"/>
</dbReference>
<dbReference type="Gene3D" id="3.40.50.1240">
    <property type="entry name" value="Phosphoglycerate mutase-like"/>
    <property type="match status" value="1"/>
</dbReference>
<evidence type="ECO:0000313" key="2">
    <source>
        <dbReference type="Proteomes" id="UP000198929"/>
    </source>
</evidence>
<dbReference type="InterPro" id="IPR013078">
    <property type="entry name" value="His_Pase_superF_clade-1"/>
</dbReference>
<dbReference type="SUPFAM" id="SSF53254">
    <property type="entry name" value="Phosphoglycerate mutase-like"/>
    <property type="match status" value="1"/>
</dbReference>
<dbReference type="RefSeq" id="WP_092255535.1">
    <property type="nucleotide sequence ID" value="NZ_CP047199.1"/>
</dbReference>
<proteinExistence type="predicted"/>
<evidence type="ECO:0000313" key="1">
    <source>
        <dbReference type="EMBL" id="SER52028.1"/>
    </source>
</evidence>
<name>A0A1H9PV95_9CORY</name>
<dbReference type="Pfam" id="PF00300">
    <property type="entry name" value="His_Phos_1"/>
    <property type="match status" value="1"/>
</dbReference>
<protein>
    <submittedName>
        <fullName evidence="1">Histidine phosphatase superfamily (Branch 1)</fullName>
    </submittedName>
</protein>
<dbReference type="InterPro" id="IPR029033">
    <property type="entry name" value="His_PPase_superfam"/>
</dbReference>
<dbReference type="STRING" id="1121357.SAMN05661109_00471"/>
<dbReference type="AlphaFoldDB" id="A0A1H9PV95"/>
<accession>A0A1H9PV95</accession>